<protein>
    <submittedName>
        <fullName evidence="1">HAD family phosphatase</fullName>
    </submittedName>
</protein>
<name>A0A7D4BT72_9BACT</name>
<dbReference type="PANTHER" id="PTHR43611">
    <property type="entry name" value="ALPHA-D-GLUCOSE 1-PHOSPHATE PHOSPHATASE"/>
    <property type="match status" value="1"/>
</dbReference>
<gene>
    <name evidence="1" type="ORF">FHG85_12045</name>
</gene>
<dbReference type="EMBL" id="CP041345">
    <property type="protein sequence ID" value="QKG80961.1"/>
    <property type="molecule type" value="Genomic_DNA"/>
</dbReference>
<dbReference type="Gene3D" id="3.40.50.1000">
    <property type="entry name" value="HAD superfamily/HAD-like"/>
    <property type="match status" value="1"/>
</dbReference>
<evidence type="ECO:0000313" key="2">
    <source>
        <dbReference type="Proteomes" id="UP000500961"/>
    </source>
</evidence>
<reference evidence="1 2" key="1">
    <citation type="submission" date="2019-07" db="EMBL/GenBank/DDBJ databases">
        <title>Thalassofilum flectens gen. nov., sp. nov., a novel moderate thermophilic anaerobe from a shallow sea hot spring in Kunashir Island (Russia), representing a new family in the order Bacteroidales, and proposal of Thalassofilacea fam. nov.</title>
        <authorList>
            <person name="Kochetkova T.V."/>
            <person name="Podosokorskaya O.A."/>
            <person name="Novikov A."/>
            <person name="Elcheninov A.G."/>
            <person name="Toshchakov S.V."/>
            <person name="Kublanov I.V."/>
        </authorList>
    </citation>
    <scope>NUCLEOTIDE SEQUENCE [LARGE SCALE GENOMIC DNA]</scope>
    <source>
        <strain evidence="1 2">38-H</strain>
    </source>
</reference>
<dbReference type="Proteomes" id="UP000500961">
    <property type="component" value="Chromosome"/>
</dbReference>
<evidence type="ECO:0000313" key="1">
    <source>
        <dbReference type="EMBL" id="QKG80961.1"/>
    </source>
</evidence>
<dbReference type="RefSeq" id="WP_173076238.1">
    <property type="nucleotide sequence ID" value="NZ_CP041345.1"/>
</dbReference>
<dbReference type="KEGG" id="ttz:FHG85_12045"/>
<proteinExistence type="predicted"/>
<sequence length="209" mass="24346">MLKAKNIIFDLGGVVLDIDYKLTLNEFNRLGININDYSILTGKNEIFNQFDCGLISPSEFRKQICGLFNISVDAETFDLAWNKLLLEWDFERLKFIERLRDNYKIFLLSNTNAIHFEHYNKELAKKTGKELKDYFDKLYLSFELGMRKPQPEIFQRVLDENRIDPKETLFIDDTLEHIAAAQKLGINAIHLNGGNIVNPLKDTLTRILN</sequence>
<dbReference type="Gene3D" id="1.10.150.240">
    <property type="entry name" value="Putative phosphatase, domain 2"/>
    <property type="match status" value="1"/>
</dbReference>
<dbReference type="InterPro" id="IPR036412">
    <property type="entry name" value="HAD-like_sf"/>
</dbReference>
<dbReference type="PANTHER" id="PTHR43611:SF3">
    <property type="entry name" value="FLAVIN MONONUCLEOTIDE HYDROLASE 1, CHLOROPLATIC"/>
    <property type="match status" value="1"/>
</dbReference>
<accession>A0A7D4BT72</accession>
<dbReference type="SFLD" id="SFLDS00003">
    <property type="entry name" value="Haloacid_Dehalogenase"/>
    <property type="match status" value="1"/>
</dbReference>
<dbReference type="AlphaFoldDB" id="A0A7D4BT72"/>
<dbReference type="InterPro" id="IPR023198">
    <property type="entry name" value="PGP-like_dom2"/>
</dbReference>
<dbReference type="NCBIfam" id="TIGR01509">
    <property type="entry name" value="HAD-SF-IA-v3"/>
    <property type="match status" value="1"/>
</dbReference>
<dbReference type="CDD" id="cd02603">
    <property type="entry name" value="HAD_sEH-N_like"/>
    <property type="match status" value="1"/>
</dbReference>
<dbReference type="SUPFAM" id="SSF56784">
    <property type="entry name" value="HAD-like"/>
    <property type="match status" value="1"/>
</dbReference>
<dbReference type="InterPro" id="IPR006439">
    <property type="entry name" value="HAD-SF_hydro_IA"/>
</dbReference>
<keyword evidence="2" id="KW-1185">Reference proteome</keyword>
<organism evidence="1 2">
    <name type="scientific">Tenuifilum thalassicum</name>
    <dbReference type="NCBI Taxonomy" id="2590900"/>
    <lineage>
        <taxon>Bacteria</taxon>
        <taxon>Pseudomonadati</taxon>
        <taxon>Bacteroidota</taxon>
        <taxon>Bacteroidia</taxon>
        <taxon>Bacteroidales</taxon>
        <taxon>Tenuifilaceae</taxon>
        <taxon>Tenuifilum</taxon>
    </lineage>
</organism>
<dbReference type="InterPro" id="IPR023214">
    <property type="entry name" value="HAD_sf"/>
</dbReference>
<dbReference type="SFLD" id="SFLDG01129">
    <property type="entry name" value="C1.5:_HAD__Beta-PGM__Phosphata"/>
    <property type="match status" value="1"/>
</dbReference>
<dbReference type="Pfam" id="PF00702">
    <property type="entry name" value="Hydrolase"/>
    <property type="match status" value="1"/>
</dbReference>
<dbReference type="NCBIfam" id="TIGR01549">
    <property type="entry name" value="HAD-SF-IA-v1"/>
    <property type="match status" value="1"/>
</dbReference>